<dbReference type="STRING" id="59895.A0A103XUB3"/>
<protein>
    <submittedName>
        <fullName evidence="3">Peptidase C1A, papain</fullName>
    </submittedName>
</protein>
<dbReference type="GO" id="GO:0008234">
    <property type="term" value="F:cysteine-type peptidase activity"/>
    <property type="evidence" value="ECO:0007669"/>
    <property type="project" value="InterPro"/>
</dbReference>
<evidence type="ECO:0000313" key="4">
    <source>
        <dbReference type="Proteomes" id="UP000243975"/>
    </source>
</evidence>
<dbReference type="Proteomes" id="UP000243975">
    <property type="component" value="Unassembled WGS sequence"/>
</dbReference>
<dbReference type="SMART" id="SM00645">
    <property type="entry name" value="Pept_C1"/>
    <property type="match status" value="1"/>
</dbReference>
<comment type="caution">
    <text evidence="3">The sequence shown here is derived from an EMBL/GenBank/DDBJ whole genome shotgun (WGS) entry which is preliminary data.</text>
</comment>
<dbReference type="EMBL" id="LEKV01003899">
    <property type="protein sequence ID" value="KVH97009.1"/>
    <property type="molecule type" value="Genomic_DNA"/>
</dbReference>
<dbReference type="AlphaFoldDB" id="A0A103XUB3"/>
<evidence type="ECO:0000256" key="1">
    <source>
        <dbReference type="ARBA" id="ARBA00008455"/>
    </source>
</evidence>
<dbReference type="InterPro" id="IPR000668">
    <property type="entry name" value="Peptidase_C1A_C"/>
</dbReference>
<dbReference type="SUPFAM" id="SSF54001">
    <property type="entry name" value="Cysteine proteinases"/>
    <property type="match status" value="1"/>
</dbReference>
<comment type="similarity">
    <text evidence="1">Belongs to the peptidase C1 family.</text>
</comment>
<evidence type="ECO:0000259" key="2">
    <source>
        <dbReference type="SMART" id="SM00645"/>
    </source>
</evidence>
<dbReference type="Pfam" id="PF00112">
    <property type="entry name" value="Peptidase_C1"/>
    <property type="match status" value="1"/>
</dbReference>
<accession>A0A103XUB3</accession>
<name>A0A103XUB3_CYNCS</name>
<dbReference type="InterPro" id="IPR013128">
    <property type="entry name" value="Peptidase_C1A"/>
</dbReference>
<evidence type="ECO:0000313" key="3">
    <source>
        <dbReference type="EMBL" id="KVH97009.1"/>
    </source>
</evidence>
<dbReference type="InterPro" id="IPR038765">
    <property type="entry name" value="Papain-like_cys_pep_sf"/>
</dbReference>
<organism evidence="3 4">
    <name type="scientific">Cynara cardunculus var. scolymus</name>
    <name type="common">Globe artichoke</name>
    <name type="synonym">Cynara scolymus</name>
    <dbReference type="NCBI Taxonomy" id="59895"/>
    <lineage>
        <taxon>Eukaryota</taxon>
        <taxon>Viridiplantae</taxon>
        <taxon>Streptophyta</taxon>
        <taxon>Embryophyta</taxon>
        <taxon>Tracheophyta</taxon>
        <taxon>Spermatophyta</taxon>
        <taxon>Magnoliopsida</taxon>
        <taxon>eudicotyledons</taxon>
        <taxon>Gunneridae</taxon>
        <taxon>Pentapetalae</taxon>
        <taxon>asterids</taxon>
        <taxon>campanulids</taxon>
        <taxon>Asterales</taxon>
        <taxon>Asteraceae</taxon>
        <taxon>Carduoideae</taxon>
        <taxon>Cardueae</taxon>
        <taxon>Carduinae</taxon>
        <taxon>Cynara</taxon>
    </lineage>
</organism>
<feature type="domain" description="Peptidase C1A papain C-terminal" evidence="2">
    <location>
        <begin position="5"/>
        <end position="149"/>
    </location>
</feature>
<dbReference type="Gene3D" id="3.90.70.10">
    <property type="entry name" value="Cysteine proteinases"/>
    <property type="match status" value="1"/>
</dbReference>
<sequence>MFTFYSVHCNICDATLVYRNEGINQLSTVKLISLSEQELVDCDTSGEDQGCNGGLMDQAFKFIIQNKGLTTESNYPYEAIDGTCSTSKESSHATNFCSLFRVKLVACLWNAKYHLTTNLSIITNEQINVTQLDHGVAAIVEYGTTTKGTK</sequence>
<reference evidence="3 4" key="1">
    <citation type="journal article" date="2016" name="Sci. Rep.">
        <title>The genome sequence of the outbreeding globe artichoke constructed de novo incorporating a phase-aware low-pass sequencing strategy of F1 progeny.</title>
        <authorList>
            <person name="Scaglione D."/>
            <person name="Reyes-Chin-Wo S."/>
            <person name="Acquadro A."/>
            <person name="Froenicke L."/>
            <person name="Portis E."/>
            <person name="Beitel C."/>
            <person name="Tirone M."/>
            <person name="Mauro R."/>
            <person name="Lo Monaco A."/>
            <person name="Mauromicale G."/>
            <person name="Faccioli P."/>
            <person name="Cattivelli L."/>
            <person name="Rieseberg L."/>
            <person name="Michelmore R."/>
            <person name="Lanteri S."/>
        </authorList>
    </citation>
    <scope>NUCLEOTIDE SEQUENCE [LARGE SCALE GENOMIC DNA]</scope>
    <source>
        <strain evidence="3">2C</strain>
    </source>
</reference>
<dbReference type="Gramene" id="KVH97009">
    <property type="protein sequence ID" value="KVH97009"/>
    <property type="gene ID" value="Ccrd_000897"/>
</dbReference>
<gene>
    <name evidence="3" type="ORF">Ccrd_000897</name>
</gene>
<dbReference type="GO" id="GO:0006508">
    <property type="term" value="P:proteolysis"/>
    <property type="evidence" value="ECO:0007669"/>
    <property type="project" value="InterPro"/>
</dbReference>
<keyword evidence="4" id="KW-1185">Reference proteome</keyword>
<proteinExistence type="inferred from homology"/>
<dbReference type="PANTHER" id="PTHR12411">
    <property type="entry name" value="CYSTEINE PROTEASE FAMILY C1-RELATED"/>
    <property type="match status" value="1"/>
</dbReference>